<keyword evidence="2" id="KW-1185">Reference proteome</keyword>
<reference evidence="1 2" key="1">
    <citation type="journal article" date="2020" name="G3 (Bethesda)">
        <title>Improved Reference Genome for Cyclotella cryptica CCMP332, a Model for Cell Wall Morphogenesis, Salinity Adaptation, and Lipid Production in Diatoms (Bacillariophyta).</title>
        <authorList>
            <person name="Roberts W.R."/>
            <person name="Downey K.M."/>
            <person name="Ruck E.C."/>
            <person name="Traller J.C."/>
            <person name="Alverson A.J."/>
        </authorList>
    </citation>
    <scope>NUCLEOTIDE SEQUENCE [LARGE SCALE GENOMIC DNA]</scope>
    <source>
        <strain evidence="1 2">CCMP332</strain>
    </source>
</reference>
<evidence type="ECO:0000313" key="2">
    <source>
        <dbReference type="Proteomes" id="UP001516023"/>
    </source>
</evidence>
<name>A0ABD3NHS6_9STRA</name>
<dbReference type="Proteomes" id="UP001516023">
    <property type="component" value="Unassembled WGS sequence"/>
</dbReference>
<proteinExistence type="predicted"/>
<comment type="caution">
    <text evidence="1">The sequence shown here is derived from an EMBL/GenBank/DDBJ whole genome shotgun (WGS) entry which is preliminary data.</text>
</comment>
<gene>
    <name evidence="1" type="ORF">HJC23_004404</name>
</gene>
<sequence length="304" mass="33806">MDVYQLVPHSSRSWQLRQENAAVEVLGQPCSVREVGDGQRATTSVAPAVDVVIAPTTIFDVIQGWKQGWFWRKLESDVDWLISAIEVDSVLAVADGSYIRELFTDANSCAFVLECQEERGRILGRLVEGSKDVCAYRGELLGLLAIHLILLAVNKLRPDLAGTVRIGSDCLGALGRVVDLPDDCLPSGTKPSDILKVLMLHCQAFSFDCVYEHIEAHQDDQEAYMELSRVAQLNCCMDIDAKRELLELVGQMTPAQLTLPLEPVVVMVGRHKMTSGSEERIVYWCNKILAWRILYDPKVHNLAG</sequence>
<protein>
    <recommendedName>
        <fullName evidence="3">RNase H type-1 domain-containing protein</fullName>
    </recommendedName>
</protein>
<evidence type="ECO:0000313" key="1">
    <source>
        <dbReference type="EMBL" id="KAL3775524.1"/>
    </source>
</evidence>
<dbReference type="AlphaFoldDB" id="A0ABD3NHS6"/>
<organism evidence="1 2">
    <name type="scientific">Cyclotella cryptica</name>
    <dbReference type="NCBI Taxonomy" id="29204"/>
    <lineage>
        <taxon>Eukaryota</taxon>
        <taxon>Sar</taxon>
        <taxon>Stramenopiles</taxon>
        <taxon>Ochrophyta</taxon>
        <taxon>Bacillariophyta</taxon>
        <taxon>Coscinodiscophyceae</taxon>
        <taxon>Thalassiosirophycidae</taxon>
        <taxon>Stephanodiscales</taxon>
        <taxon>Stephanodiscaceae</taxon>
        <taxon>Cyclotella</taxon>
    </lineage>
</organism>
<evidence type="ECO:0008006" key="3">
    <source>
        <dbReference type="Google" id="ProtNLM"/>
    </source>
</evidence>
<dbReference type="EMBL" id="JABMIG020000532">
    <property type="protein sequence ID" value="KAL3775524.1"/>
    <property type="molecule type" value="Genomic_DNA"/>
</dbReference>
<accession>A0ABD3NHS6</accession>